<sequence>MNQFNRIDYEQQYFFENLELTPIDEGLYKQKGKYCFYGNQHEADFFIHYQNGNLRYIKNGVVLKISFNRVPINDIKNPPKIIFDLEQVKNLQWEGEIGDQEQCIGQWKAKWNGQNLSVGGFYNDFGIKIGKWSELGNHTYNEDYLIHKGEYNWGKKISIWETLLQDRIIGFGVYNKEGIKNGKWFEPIQSYSNLNIAIWIGNYNKGKKIGYWNAIYKKSQCHNDFMPLGGGNYTKDGVKNGYWIDFDDTNQGGLFAVKIGQYSIGNKIGKWIIQYQDQIIGGGYYDEQGQKVGNWVEVHEKFNWYIFNQFLIHCQITFHGFYKNGKRNGFWQYFYYLTLLMGHGRFDENGVKQGKWVELFQNFWSSCQITEEGEYQNGKRVGLWYTIENNKIISGGIYNDKEQKNGIWRDLHENFSCFCEISYEGQYKSGIKVGYWKTIFQSEQHVGGGNYDEKGIRNGRWADLDENFNRNFGTSFVQYIQNYECGLKKGELTQQPFR</sequence>
<dbReference type="EMBL" id="CAJJDP010000093">
    <property type="protein sequence ID" value="CAD8188927.1"/>
    <property type="molecule type" value="Genomic_DNA"/>
</dbReference>
<protein>
    <submittedName>
        <fullName evidence="1">Uncharacterized protein</fullName>
    </submittedName>
</protein>
<dbReference type="Proteomes" id="UP000683925">
    <property type="component" value="Unassembled WGS sequence"/>
</dbReference>
<dbReference type="OrthoDB" id="316500at2759"/>
<accession>A0A8S1WJR6</accession>
<dbReference type="AlphaFoldDB" id="A0A8S1WJR6"/>
<name>A0A8S1WJR6_PAROT</name>
<proteinExistence type="predicted"/>
<reference evidence="1" key="1">
    <citation type="submission" date="2021-01" db="EMBL/GenBank/DDBJ databases">
        <authorList>
            <consortium name="Genoscope - CEA"/>
            <person name="William W."/>
        </authorList>
    </citation>
    <scope>NUCLEOTIDE SEQUENCE</scope>
</reference>
<comment type="caution">
    <text evidence="1">The sequence shown here is derived from an EMBL/GenBank/DDBJ whole genome shotgun (WGS) entry which is preliminary data.</text>
</comment>
<dbReference type="PANTHER" id="PTHR33706">
    <property type="entry name" value="MORN VARIANT REPEAT PROTEIN"/>
    <property type="match status" value="1"/>
</dbReference>
<organism evidence="1 2">
    <name type="scientific">Paramecium octaurelia</name>
    <dbReference type="NCBI Taxonomy" id="43137"/>
    <lineage>
        <taxon>Eukaryota</taxon>
        <taxon>Sar</taxon>
        <taxon>Alveolata</taxon>
        <taxon>Ciliophora</taxon>
        <taxon>Intramacronucleata</taxon>
        <taxon>Oligohymenophorea</taxon>
        <taxon>Peniculida</taxon>
        <taxon>Parameciidae</taxon>
        <taxon>Paramecium</taxon>
    </lineage>
</organism>
<evidence type="ECO:0000313" key="2">
    <source>
        <dbReference type="Proteomes" id="UP000683925"/>
    </source>
</evidence>
<keyword evidence="2" id="KW-1185">Reference proteome</keyword>
<gene>
    <name evidence="1" type="ORF">POCTA_138.1.T0940007</name>
</gene>
<dbReference type="PANTHER" id="PTHR33706:SF1">
    <property type="entry name" value="TPR REPEAT PROTEIN"/>
    <property type="match status" value="1"/>
</dbReference>
<evidence type="ECO:0000313" key="1">
    <source>
        <dbReference type="EMBL" id="CAD8188927.1"/>
    </source>
</evidence>